<gene>
    <name evidence="7" type="ORF">NLI96_g1169</name>
</gene>
<sequence length="384" mass="41415">MWFTLLSLVSLSALATGKVIPTPSVAAPIPEITPLTPAQIAAFKPFTYYASASYCNPSSTLSWTCGEICDRNPTFKPISSGGDGGKTQFWFVGFDPKMKTVIVSHQGSDPRRMSLVTDTNFLLESLNPALFPGVPSSVKVHAGFANAHSRSAHAVLSAVSTALEKFKAKRVTIVGHSLGENPRDTVNLRVLTKRSGGAIALLNAVFLPPNLPSDIAFKTVTYGMPRVGNPDFASYVNSNVARLNHINNKKDVIPTLPRDAGHFYAHPGGEIHIEDSGRWVSCPGEDNPSNQCIVGTVPFLWDVAPLRTRIFGSILDSISRYSLTTTTCAIKRSFMIRPTASNGQMFPSLAFVATSFALQVAAGSTQGRYSADENRRRNVLDLVS</sequence>
<feature type="domain" description="Fungal lipase-type" evidence="6">
    <location>
        <begin position="103"/>
        <end position="179"/>
    </location>
</feature>
<dbReference type="Proteomes" id="UP001212997">
    <property type="component" value="Unassembled WGS sequence"/>
</dbReference>
<keyword evidence="5" id="KW-0732">Signal</keyword>
<feature type="domain" description="Fungal lipase-type" evidence="6">
    <location>
        <begin position="196"/>
        <end position="258"/>
    </location>
</feature>
<evidence type="ECO:0000256" key="4">
    <source>
        <dbReference type="ARBA" id="ARBA00048461"/>
    </source>
</evidence>
<dbReference type="EMBL" id="JANAWD010000022">
    <property type="protein sequence ID" value="KAJ3490806.1"/>
    <property type="molecule type" value="Genomic_DNA"/>
</dbReference>
<dbReference type="Gene3D" id="3.40.50.1820">
    <property type="entry name" value="alpha/beta hydrolase"/>
    <property type="match status" value="2"/>
</dbReference>
<evidence type="ECO:0000259" key="6">
    <source>
        <dbReference type="Pfam" id="PF01764"/>
    </source>
</evidence>
<keyword evidence="8" id="KW-1185">Reference proteome</keyword>
<evidence type="ECO:0000256" key="1">
    <source>
        <dbReference type="ARBA" id="ARBA00023157"/>
    </source>
</evidence>
<dbReference type="InterPro" id="IPR029058">
    <property type="entry name" value="AB_hydrolase_fold"/>
</dbReference>
<dbReference type="GO" id="GO:0006629">
    <property type="term" value="P:lipid metabolic process"/>
    <property type="evidence" value="ECO:0007669"/>
    <property type="project" value="InterPro"/>
</dbReference>
<comment type="caution">
    <text evidence="7">The sequence shown here is derived from an EMBL/GenBank/DDBJ whole genome shotgun (WGS) entry which is preliminary data.</text>
</comment>
<keyword evidence="1" id="KW-1015">Disulfide bond</keyword>
<organism evidence="7 8">
    <name type="scientific">Meripilus lineatus</name>
    <dbReference type="NCBI Taxonomy" id="2056292"/>
    <lineage>
        <taxon>Eukaryota</taxon>
        <taxon>Fungi</taxon>
        <taxon>Dikarya</taxon>
        <taxon>Basidiomycota</taxon>
        <taxon>Agaricomycotina</taxon>
        <taxon>Agaricomycetes</taxon>
        <taxon>Polyporales</taxon>
        <taxon>Meripilaceae</taxon>
        <taxon>Meripilus</taxon>
    </lineage>
</organism>
<reference evidence="7" key="1">
    <citation type="submission" date="2022-07" db="EMBL/GenBank/DDBJ databases">
        <title>Genome Sequence of Physisporinus lineatus.</title>
        <authorList>
            <person name="Buettner E."/>
        </authorList>
    </citation>
    <scope>NUCLEOTIDE SEQUENCE</scope>
    <source>
        <strain evidence="7">VT162</strain>
    </source>
</reference>
<protein>
    <recommendedName>
        <fullName evidence="6">Fungal lipase-type domain-containing protein</fullName>
    </recommendedName>
</protein>
<evidence type="ECO:0000313" key="8">
    <source>
        <dbReference type="Proteomes" id="UP001212997"/>
    </source>
</evidence>
<feature type="chain" id="PRO_5042159190" description="Fungal lipase-type domain-containing protein" evidence="5">
    <location>
        <begin position="18"/>
        <end position="384"/>
    </location>
</feature>
<dbReference type="PANTHER" id="PTHR45856">
    <property type="entry name" value="ALPHA/BETA-HYDROLASES SUPERFAMILY PROTEIN"/>
    <property type="match status" value="1"/>
</dbReference>
<dbReference type="SUPFAM" id="SSF53474">
    <property type="entry name" value="alpha/beta-Hydrolases"/>
    <property type="match status" value="1"/>
</dbReference>
<comment type="similarity">
    <text evidence="2">Belongs to the AB hydrolase superfamily. Lipase family. Class 3 subfamily.</text>
</comment>
<evidence type="ECO:0000256" key="2">
    <source>
        <dbReference type="ARBA" id="ARBA00043996"/>
    </source>
</evidence>
<dbReference type="Pfam" id="PF01764">
    <property type="entry name" value="Lipase_3"/>
    <property type="match status" value="2"/>
</dbReference>
<name>A0AAD5YLB9_9APHY</name>
<evidence type="ECO:0000313" key="7">
    <source>
        <dbReference type="EMBL" id="KAJ3490806.1"/>
    </source>
</evidence>
<proteinExistence type="inferred from homology"/>
<dbReference type="InterPro" id="IPR002921">
    <property type="entry name" value="Fungal_lipase-type"/>
</dbReference>
<evidence type="ECO:0000256" key="3">
    <source>
        <dbReference type="ARBA" id="ARBA00047591"/>
    </source>
</evidence>
<accession>A0AAD5YLB9</accession>
<dbReference type="CDD" id="cd00519">
    <property type="entry name" value="Lipase_3"/>
    <property type="match status" value="1"/>
</dbReference>
<dbReference type="InterPro" id="IPR051218">
    <property type="entry name" value="Sec_MonoDiacylglyc_Lipase"/>
</dbReference>
<feature type="signal peptide" evidence="5">
    <location>
        <begin position="1"/>
        <end position="17"/>
    </location>
</feature>
<dbReference type="AlphaFoldDB" id="A0AAD5YLB9"/>
<comment type="catalytic activity">
    <reaction evidence="4">
        <text>a monoacylglycerol + H2O = glycerol + a fatty acid + H(+)</text>
        <dbReference type="Rhea" id="RHEA:15245"/>
        <dbReference type="ChEBI" id="CHEBI:15377"/>
        <dbReference type="ChEBI" id="CHEBI:15378"/>
        <dbReference type="ChEBI" id="CHEBI:17408"/>
        <dbReference type="ChEBI" id="CHEBI:17754"/>
        <dbReference type="ChEBI" id="CHEBI:28868"/>
    </reaction>
</comment>
<comment type="catalytic activity">
    <reaction evidence="3">
        <text>a diacylglycerol + H2O = a monoacylglycerol + a fatty acid + H(+)</text>
        <dbReference type="Rhea" id="RHEA:32731"/>
        <dbReference type="ChEBI" id="CHEBI:15377"/>
        <dbReference type="ChEBI" id="CHEBI:15378"/>
        <dbReference type="ChEBI" id="CHEBI:17408"/>
        <dbReference type="ChEBI" id="CHEBI:18035"/>
        <dbReference type="ChEBI" id="CHEBI:28868"/>
    </reaction>
</comment>
<dbReference type="PANTHER" id="PTHR45856:SF24">
    <property type="entry name" value="FUNGAL LIPASE-LIKE DOMAIN-CONTAINING PROTEIN"/>
    <property type="match status" value="1"/>
</dbReference>
<evidence type="ECO:0000256" key="5">
    <source>
        <dbReference type="SAM" id="SignalP"/>
    </source>
</evidence>